<evidence type="ECO:0000259" key="2">
    <source>
        <dbReference type="PROSITE" id="PS51109"/>
    </source>
</evidence>
<comment type="caution">
    <text evidence="3">The sequence shown here is derived from an EMBL/GenBank/DDBJ whole genome shotgun (WGS) entry which is preliminary data.</text>
</comment>
<dbReference type="InterPro" id="IPR007137">
    <property type="entry name" value="DUF348"/>
</dbReference>
<dbReference type="PANTHER" id="PTHR39160:SF4">
    <property type="entry name" value="RESUSCITATION-PROMOTING FACTOR RPFB"/>
    <property type="match status" value="1"/>
</dbReference>
<dbReference type="EMBL" id="JAUSTT010000029">
    <property type="protein sequence ID" value="MDQ0177915.1"/>
    <property type="molecule type" value="Genomic_DNA"/>
</dbReference>
<organism evidence="3 4">
    <name type="scientific">Bacillus chungangensis</name>
    <dbReference type="NCBI Taxonomy" id="587633"/>
    <lineage>
        <taxon>Bacteria</taxon>
        <taxon>Bacillati</taxon>
        <taxon>Bacillota</taxon>
        <taxon>Bacilli</taxon>
        <taxon>Bacillales</taxon>
        <taxon>Bacillaceae</taxon>
        <taxon>Bacillus</taxon>
    </lineage>
</organism>
<evidence type="ECO:0000313" key="3">
    <source>
        <dbReference type="EMBL" id="MDQ0177915.1"/>
    </source>
</evidence>
<gene>
    <name evidence="3" type="ORF">J2S08_003806</name>
</gene>
<dbReference type="Gene3D" id="2.40.40.10">
    <property type="entry name" value="RlpA-like domain"/>
    <property type="match status" value="1"/>
</dbReference>
<keyword evidence="1" id="KW-0732">Signal</keyword>
<sequence>MKIKNMKSLFSKSMSKNKWAAVIVTFVVLITAISFVTYEGTKKTVALTIDGEEQVIKTHAKTIADILKSLDIDTRSEDYLSPAAKTKVKEGMSVVLEPAKQVDLAVGNEERTVWTTAKTIQELLTQEKIKVGEHDEITPNLDEEISNNMKIAIEYAFPLTLVDGQQVEETWSTSTTVADFLKKHDVTLNELDRLNLESSYELKPHDKVEIVRVEKVTDVVEEPTDFSVVTKKEDTMDQGTEKVVQQGENGIKKNTFEIVKENGQEVSRKLVKEETVKDSTDKIVAVGTKPVVSQVSRGATTNAAAEGNEFYMDSTAYTSYCNGCSGVTATGINLRENPGLKVVAVDPSVIPLGSKVHVEGYGYAVAGDTGGAIKGNKIDVFIPDKTQAYRWGVKKVKVKVIE</sequence>
<dbReference type="RefSeq" id="WP_307232307.1">
    <property type="nucleotide sequence ID" value="NZ_JAUSTT010000029.1"/>
</dbReference>
<dbReference type="SUPFAM" id="SSF50685">
    <property type="entry name" value="Barwin-like endoglucanases"/>
    <property type="match status" value="1"/>
</dbReference>
<dbReference type="Pfam" id="PF03990">
    <property type="entry name" value="DUF348"/>
    <property type="match status" value="3"/>
</dbReference>
<dbReference type="Proteomes" id="UP001223586">
    <property type="component" value="Unassembled WGS sequence"/>
</dbReference>
<dbReference type="Pfam" id="PF06725">
    <property type="entry name" value="3D"/>
    <property type="match status" value="1"/>
</dbReference>
<evidence type="ECO:0000313" key="4">
    <source>
        <dbReference type="Proteomes" id="UP001223586"/>
    </source>
</evidence>
<dbReference type="Gene3D" id="2.20.230.10">
    <property type="entry name" value="Resuscitation-promoting factor rpfb"/>
    <property type="match status" value="1"/>
</dbReference>
<dbReference type="InterPro" id="IPR051933">
    <property type="entry name" value="Resuscitation_pf_RpfB"/>
</dbReference>
<accession>A0ABT9WYT2</accession>
<dbReference type="InterPro" id="IPR036908">
    <property type="entry name" value="RlpA-like_sf"/>
</dbReference>
<dbReference type="InterPro" id="IPR011098">
    <property type="entry name" value="G5_dom"/>
</dbReference>
<dbReference type="PANTHER" id="PTHR39160">
    <property type="entry name" value="CELL WALL-BINDING PROTEIN YOCH"/>
    <property type="match status" value="1"/>
</dbReference>
<feature type="domain" description="G5" evidence="2">
    <location>
        <begin position="210"/>
        <end position="290"/>
    </location>
</feature>
<evidence type="ECO:0000256" key="1">
    <source>
        <dbReference type="ARBA" id="ARBA00022729"/>
    </source>
</evidence>
<name>A0ABT9WYT2_9BACI</name>
<reference evidence="3 4" key="1">
    <citation type="submission" date="2023-07" db="EMBL/GenBank/DDBJ databases">
        <title>Genomic Encyclopedia of Type Strains, Phase IV (KMG-IV): sequencing the most valuable type-strain genomes for metagenomic binning, comparative biology and taxonomic classification.</title>
        <authorList>
            <person name="Goeker M."/>
        </authorList>
    </citation>
    <scope>NUCLEOTIDE SEQUENCE [LARGE SCALE GENOMIC DNA]</scope>
    <source>
        <strain evidence="3 4">DSM 23837</strain>
    </source>
</reference>
<dbReference type="CDD" id="cd22786">
    <property type="entry name" value="DPBB_YuiC-like"/>
    <property type="match status" value="1"/>
</dbReference>
<protein>
    <submittedName>
        <fullName evidence="3">Uncharacterized protein YabE (DUF348 family)</fullName>
    </submittedName>
</protein>
<keyword evidence="4" id="KW-1185">Reference proteome</keyword>
<dbReference type="PROSITE" id="PS51109">
    <property type="entry name" value="G5"/>
    <property type="match status" value="1"/>
</dbReference>
<dbReference type="InterPro" id="IPR010611">
    <property type="entry name" value="3D_dom"/>
</dbReference>
<dbReference type="SMART" id="SM01208">
    <property type="entry name" value="G5"/>
    <property type="match status" value="1"/>
</dbReference>
<dbReference type="Pfam" id="PF07501">
    <property type="entry name" value="G5"/>
    <property type="match status" value="1"/>
</dbReference>
<proteinExistence type="predicted"/>